<dbReference type="InterPro" id="IPR013210">
    <property type="entry name" value="LRR_N_plant-typ"/>
</dbReference>
<keyword evidence="8" id="KW-1133">Transmembrane helix</keyword>
<keyword evidence="16" id="KW-1185">Reference proteome</keyword>
<dbReference type="InterPro" id="IPR001611">
    <property type="entry name" value="Leu-rich_rpt"/>
</dbReference>
<evidence type="ECO:0000256" key="9">
    <source>
        <dbReference type="ARBA" id="ARBA00023136"/>
    </source>
</evidence>
<keyword evidence="5" id="KW-0812">Transmembrane</keyword>
<keyword evidence="10" id="KW-0675">Receptor</keyword>
<dbReference type="PRINTS" id="PR00019">
    <property type="entry name" value="LEURICHRPT"/>
</dbReference>
<keyword evidence="4" id="KW-0433">Leucine-rich repeat</keyword>
<accession>A0ABQ8BDH2</accession>
<feature type="domain" description="Leucine-rich repeat-containing N-terminal plant-type" evidence="13">
    <location>
        <begin position="819"/>
        <end position="835"/>
    </location>
</feature>
<feature type="domain" description="Leucine-rich repeat-containing N-terminal plant-type" evidence="13">
    <location>
        <begin position="38"/>
        <end position="80"/>
    </location>
</feature>
<evidence type="ECO:0000259" key="14">
    <source>
        <dbReference type="Pfam" id="PF23598"/>
    </source>
</evidence>
<evidence type="ECO:0000313" key="15">
    <source>
        <dbReference type="EMBL" id="KAH0902867.1"/>
    </source>
</evidence>
<comment type="subcellular location">
    <subcellularLocation>
        <location evidence="1">Cell membrane</location>
        <topology evidence="1">Single-pass type I membrane protein</topology>
    </subcellularLocation>
</comment>
<comment type="caution">
    <text evidence="15">The sequence shown here is derived from an EMBL/GenBank/DDBJ whole genome shotgun (WGS) entry which is preliminary data.</text>
</comment>
<protein>
    <recommendedName>
        <fullName evidence="17">Leucine-rich repeat-containing N-terminal plant-type domain-containing protein</fullName>
    </recommendedName>
</protein>
<evidence type="ECO:0000256" key="1">
    <source>
        <dbReference type="ARBA" id="ARBA00004251"/>
    </source>
</evidence>
<evidence type="ECO:0000256" key="2">
    <source>
        <dbReference type="ARBA" id="ARBA00009592"/>
    </source>
</evidence>
<comment type="similarity">
    <text evidence="2">Belongs to the RLP family.</text>
</comment>
<evidence type="ECO:0000256" key="11">
    <source>
        <dbReference type="ARBA" id="ARBA00023180"/>
    </source>
</evidence>
<dbReference type="Pfam" id="PF00560">
    <property type="entry name" value="LRR_1"/>
    <property type="match status" value="6"/>
</dbReference>
<proteinExistence type="inferred from homology"/>
<dbReference type="PROSITE" id="PS51450">
    <property type="entry name" value="LRR"/>
    <property type="match status" value="1"/>
</dbReference>
<dbReference type="SMART" id="SM00365">
    <property type="entry name" value="LRR_SD22"/>
    <property type="match status" value="5"/>
</dbReference>
<evidence type="ECO:0000259" key="13">
    <source>
        <dbReference type="Pfam" id="PF08263"/>
    </source>
</evidence>
<evidence type="ECO:0000256" key="8">
    <source>
        <dbReference type="ARBA" id="ARBA00022989"/>
    </source>
</evidence>
<evidence type="ECO:0008006" key="17">
    <source>
        <dbReference type="Google" id="ProtNLM"/>
    </source>
</evidence>
<evidence type="ECO:0000256" key="4">
    <source>
        <dbReference type="ARBA" id="ARBA00022614"/>
    </source>
</evidence>
<keyword evidence="11" id="KW-0325">Glycoprotein</keyword>
<evidence type="ECO:0000256" key="5">
    <source>
        <dbReference type="ARBA" id="ARBA00022692"/>
    </source>
</evidence>
<evidence type="ECO:0000256" key="7">
    <source>
        <dbReference type="ARBA" id="ARBA00022737"/>
    </source>
</evidence>
<dbReference type="Pfam" id="PF23598">
    <property type="entry name" value="LRR_14"/>
    <property type="match status" value="1"/>
</dbReference>
<dbReference type="EMBL" id="JAGKQM010000011">
    <property type="protein sequence ID" value="KAH0902867.1"/>
    <property type="molecule type" value="Genomic_DNA"/>
</dbReference>
<feature type="domain" description="Disease resistance R13L4/SHOC-2-like LRR" evidence="14">
    <location>
        <begin position="99"/>
        <end position="343"/>
    </location>
</feature>
<dbReference type="InterPro" id="IPR032675">
    <property type="entry name" value="LRR_dom_sf"/>
</dbReference>
<dbReference type="InterPro" id="IPR055414">
    <property type="entry name" value="LRR_R13L4/SHOC2-like"/>
</dbReference>
<dbReference type="SUPFAM" id="SSF52058">
    <property type="entry name" value="L domain-like"/>
    <property type="match status" value="4"/>
</dbReference>
<sequence>MHSCCARKIIVWSLCLIFYLSHSILVCGSSPPKHLCRQDQRDALWEFKSEFPLSGMAADEKTQTWRNNSDCCSWDGITCDPKTGNVAELNLWGSSLNGSLRSSSDFIGDLKYLRVLRLSGCNLFGKLPSSLGNLSDLTVLELDGNGFTGELPVSLGNLKQLTKLLVASSKLSGNFHHALLNLTELTAINLVSNQLEGTLPSNMSSLSKLEYFDIGSNLFSGFVPSSLFMIPSLIHLKLERNHFNSLLEIGNFSSPSKLQTLSLGGNRLSGPIPGFISKLVGLSSLDLSFWDTLRDEVDFSTFLHLKSLTFLDISTLNTRSIVDMSLFSHFESLSLLSLSRNTVKFSSTLHLVSPIGSLALASCNISEFPKFLRTQTSLFNLDISQNQIKGKVPAWLWSLPGLTYVDFSLNSFTGFDGPADVFQRNEISMLDISSNSFQVPFPLLPQSMTFLAASDNQFSGEIPTTICELVSLDVLVLSNNNFSGSIPRCFENFNTKLSILHLRNNSLSGKFPEESVSVALISLDVGRNQLSGELPKSLINCTHLEFLNVEDNMFNDTFPFRLRLLPGLQILVLRSNKFHGSLYSPRSSPSFSKLRIIDISKNLFTGALPLDYFAGWSEMSSGVYTPDNKQKRFIGITFLNYRKSVVLANKGSEREFLGSSFSIYKIIDVSGNRFEGDIPKSICLLKELNVLNMSNNAFIGSIPPSFSNLTNLQSLDLSKNRLSGKIPPELGKLTFLAWMNFSYNNLEGPIPQGTQIQTQDSSSFLQNPGLCGAPLHKICSGEEEGTLNQDKEDEEEDQVLSWIAVAIAYVPGVFCGFIRWRNNTDCCSWDGINCDPKTGSVVELNLLGSSLNGSLRSNSSLFRLQHLQILDLSSNNLAGTLPDSIGNLKNLRVLKLLECNLFGKLPSSSKLSGNFPHVLLNLSEHTTINLHFNQLEGRLPSNMSSFSKLEYFNIGSNSFSGSIPSSLFMIPSLIHLSLERDGFNGPLEIGNSSSPSKLQTLNLGGNNLNGPFPRFISKLAGLSYLDLSFWNIRRGVVDFRIFLHLKSLTFLDLSHLNTRSTSSLT</sequence>
<keyword evidence="7" id="KW-0677">Repeat</keyword>
<dbReference type="SMART" id="SM00364">
    <property type="entry name" value="LRR_BAC"/>
    <property type="match status" value="5"/>
</dbReference>
<evidence type="ECO:0000256" key="10">
    <source>
        <dbReference type="ARBA" id="ARBA00023170"/>
    </source>
</evidence>
<organism evidence="15 16">
    <name type="scientific">Brassica napus</name>
    <name type="common">Rape</name>
    <dbReference type="NCBI Taxonomy" id="3708"/>
    <lineage>
        <taxon>Eukaryota</taxon>
        <taxon>Viridiplantae</taxon>
        <taxon>Streptophyta</taxon>
        <taxon>Embryophyta</taxon>
        <taxon>Tracheophyta</taxon>
        <taxon>Spermatophyta</taxon>
        <taxon>Magnoliopsida</taxon>
        <taxon>eudicotyledons</taxon>
        <taxon>Gunneridae</taxon>
        <taxon>Pentapetalae</taxon>
        <taxon>rosids</taxon>
        <taxon>malvids</taxon>
        <taxon>Brassicales</taxon>
        <taxon>Brassicaceae</taxon>
        <taxon>Brassiceae</taxon>
        <taxon>Brassica</taxon>
    </lineage>
</organism>
<dbReference type="SMART" id="SM00369">
    <property type="entry name" value="LRR_TYP"/>
    <property type="match status" value="6"/>
</dbReference>
<keyword evidence="6 12" id="KW-0732">Signal</keyword>
<feature type="signal peptide" evidence="12">
    <location>
        <begin position="1"/>
        <end position="23"/>
    </location>
</feature>
<dbReference type="Proteomes" id="UP000824890">
    <property type="component" value="Unassembled WGS sequence"/>
</dbReference>
<reference evidence="15 16" key="1">
    <citation type="submission" date="2021-05" db="EMBL/GenBank/DDBJ databases">
        <title>Genome Assembly of Synthetic Allotetraploid Brassica napus Reveals Homoeologous Exchanges between Subgenomes.</title>
        <authorList>
            <person name="Davis J.T."/>
        </authorList>
    </citation>
    <scope>NUCLEOTIDE SEQUENCE [LARGE SCALE GENOMIC DNA]</scope>
    <source>
        <strain evidence="16">cv. Da-Ae</strain>
        <tissue evidence="15">Seedling</tissue>
    </source>
</reference>
<dbReference type="Pfam" id="PF08263">
    <property type="entry name" value="LRRNT_2"/>
    <property type="match status" value="2"/>
</dbReference>
<dbReference type="PANTHER" id="PTHR48061">
    <property type="entry name" value="LEUCINE-RICH REPEAT RECEPTOR PROTEIN KINASE EMS1-LIKE-RELATED"/>
    <property type="match status" value="1"/>
</dbReference>
<keyword evidence="3" id="KW-1003">Cell membrane</keyword>
<evidence type="ECO:0000256" key="3">
    <source>
        <dbReference type="ARBA" id="ARBA00022475"/>
    </source>
</evidence>
<evidence type="ECO:0000256" key="12">
    <source>
        <dbReference type="SAM" id="SignalP"/>
    </source>
</evidence>
<dbReference type="InterPro" id="IPR003591">
    <property type="entry name" value="Leu-rich_rpt_typical-subtyp"/>
</dbReference>
<dbReference type="InterPro" id="IPR046956">
    <property type="entry name" value="RLP23-like"/>
</dbReference>
<evidence type="ECO:0000313" key="16">
    <source>
        <dbReference type="Proteomes" id="UP000824890"/>
    </source>
</evidence>
<feature type="chain" id="PRO_5047167248" description="Leucine-rich repeat-containing N-terminal plant-type domain-containing protein" evidence="12">
    <location>
        <begin position="24"/>
        <end position="1065"/>
    </location>
</feature>
<keyword evidence="9" id="KW-0472">Membrane</keyword>
<gene>
    <name evidence="15" type="ORF">HID58_042370</name>
</gene>
<dbReference type="PANTHER" id="PTHR48061:SF12">
    <property type="entry name" value="DISEASE RESISTANCE LIKE PROTEIN"/>
    <property type="match status" value="1"/>
</dbReference>
<evidence type="ECO:0000256" key="6">
    <source>
        <dbReference type="ARBA" id="ARBA00022729"/>
    </source>
</evidence>
<name>A0ABQ8BDH2_BRANA</name>
<dbReference type="Gene3D" id="3.80.10.10">
    <property type="entry name" value="Ribonuclease Inhibitor"/>
    <property type="match status" value="5"/>
</dbReference>